<name>A0ABV5D243_9ACTN</name>
<dbReference type="EMBL" id="JBCGDC010000198">
    <property type="protein sequence ID" value="MFB6398096.1"/>
    <property type="molecule type" value="Genomic_DNA"/>
</dbReference>
<dbReference type="InterPro" id="IPR016024">
    <property type="entry name" value="ARM-type_fold"/>
</dbReference>
<dbReference type="Gene3D" id="1.25.10.10">
    <property type="entry name" value="Leucine-rich Repeat Variant"/>
    <property type="match status" value="2"/>
</dbReference>
<evidence type="ECO:0000313" key="2">
    <source>
        <dbReference type="Proteomes" id="UP001582793"/>
    </source>
</evidence>
<dbReference type="SUPFAM" id="SSF48371">
    <property type="entry name" value="ARM repeat"/>
    <property type="match status" value="2"/>
</dbReference>
<gene>
    <name evidence="1" type="ORF">AAFH96_34225</name>
</gene>
<sequence>MLRGLDDIAWSGLSHAYGSAEDTPALLRKAASDHRKVASDALSELHGSIFHQGTVYEATVAAVPFLAELARHAPQIRADFTWMLGMLAHSRHAYGDEFPSVRAAVAAQVDLLLPLLNDGDHRIREAAAYTVAQAGTAAGPLWRRWEVEDDPAVRASLALALGHVDGPAAGPVLADAAVNGPPAVRVAAAVALLRAGLTWPDGTVTAVVDAIDDGATVTHRWAEAEGWYDELVVAPNNEVAADVLGHLLRAAKPDTRRAGIWAMGRRCETRRSAPAVFVPMVVPAIDDPDPHVRGEVIGALRRAGAVAGRFADMLAPVAARFPQVAGERGFTDEYRAVETLLLLADPRWIEPVCAAAAAGHQPDLSTEARFSPTVLAEIRSRLAADPARADVLAGVVAQWGTDAAAVVPDLIAAIPYAGSQVAWALLDLGHDEPAALPYLRAEAAQTGNLPAALAVWRITGDTQPLLDILRSTLSGARQAPPWEVSGLGDVGDGLLPLLPATREHLTGTAARTHPERQVQLLAARIVATADGPAAVLPTVSAVLAGGDTSAHLAATLIAELAQADPAAVASLEPQLRQQLDDRWSRIAAVRALARLGVPTAELARPLVHGIADYDGQYAVTAIVELRAVETIPALEDLVAGDRRFNTISFGDDIVWDDERLQERVRSAIADLDAMATSRWWSQPAAV</sequence>
<dbReference type="InterPro" id="IPR011989">
    <property type="entry name" value="ARM-like"/>
</dbReference>
<proteinExistence type="predicted"/>
<reference evidence="1 2" key="1">
    <citation type="submission" date="2024-04" db="EMBL/GenBank/DDBJ databases">
        <title>Polymorphospora sp. isolated from Baiyangdian Lake in Xiong'an New Area.</title>
        <authorList>
            <person name="Zhang X."/>
            <person name="Liu J."/>
        </authorList>
    </citation>
    <scope>NUCLEOTIDE SEQUENCE [LARGE SCALE GENOMIC DNA]</scope>
    <source>
        <strain evidence="1 2">2-325</strain>
    </source>
</reference>
<organism evidence="1 2">
    <name type="scientific">Polymorphospora lycopeni</name>
    <dbReference type="NCBI Taxonomy" id="3140240"/>
    <lineage>
        <taxon>Bacteria</taxon>
        <taxon>Bacillati</taxon>
        <taxon>Actinomycetota</taxon>
        <taxon>Actinomycetes</taxon>
        <taxon>Micromonosporales</taxon>
        <taxon>Micromonosporaceae</taxon>
        <taxon>Polymorphospora</taxon>
    </lineage>
</organism>
<comment type="caution">
    <text evidence="1">The sequence shown here is derived from an EMBL/GenBank/DDBJ whole genome shotgun (WGS) entry which is preliminary data.</text>
</comment>
<keyword evidence="2" id="KW-1185">Reference proteome</keyword>
<dbReference type="RefSeq" id="WP_375736972.1">
    <property type="nucleotide sequence ID" value="NZ_JBCGDC010000198.1"/>
</dbReference>
<evidence type="ECO:0000313" key="1">
    <source>
        <dbReference type="EMBL" id="MFB6398096.1"/>
    </source>
</evidence>
<protein>
    <submittedName>
        <fullName evidence="1">HEAT repeat domain-containing protein</fullName>
    </submittedName>
</protein>
<dbReference type="Proteomes" id="UP001582793">
    <property type="component" value="Unassembled WGS sequence"/>
</dbReference>
<accession>A0ABV5D243</accession>
<dbReference type="Pfam" id="PF13646">
    <property type="entry name" value="HEAT_2"/>
    <property type="match status" value="1"/>
</dbReference>